<evidence type="ECO:0000313" key="1">
    <source>
        <dbReference type="EMBL" id="KAF0695148.1"/>
    </source>
</evidence>
<protein>
    <submittedName>
        <fullName evidence="2">Aste57867_14045 protein</fullName>
    </submittedName>
</protein>
<dbReference type="EMBL" id="CAADRA010005524">
    <property type="protein sequence ID" value="VFT90875.1"/>
    <property type="molecule type" value="Genomic_DNA"/>
</dbReference>
<dbReference type="AlphaFoldDB" id="A0A485KZP6"/>
<dbReference type="InterPro" id="IPR009737">
    <property type="entry name" value="Aim32/Apd1-like"/>
</dbReference>
<name>A0A485KZP6_9STRA</name>
<reference evidence="1" key="2">
    <citation type="submission" date="2019-06" db="EMBL/GenBank/DDBJ databases">
        <title>Genomics analysis of Aphanomyces spp. identifies a new class of oomycete effector associated with host adaptation.</title>
        <authorList>
            <person name="Gaulin E."/>
        </authorList>
    </citation>
    <scope>NUCLEOTIDE SEQUENCE</scope>
    <source>
        <strain evidence="1">CBS 578.67</strain>
    </source>
</reference>
<dbReference type="PANTHER" id="PTHR31902">
    <property type="entry name" value="ACTIN PATCHES DISTAL PROTEIN 1"/>
    <property type="match status" value="1"/>
</dbReference>
<keyword evidence="3" id="KW-1185">Reference proteome</keyword>
<dbReference type="SUPFAM" id="SSF52833">
    <property type="entry name" value="Thioredoxin-like"/>
    <property type="match status" value="1"/>
</dbReference>
<organism evidence="2 3">
    <name type="scientific">Aphanomyces stellatus</name>
    <dbReference type="NCBI Taxonomy" id="120398"/>
    <lineage>
        <taxon>Eukaryota</taxon>
        <taxon>Sar</taxon>
        <taxon>Stramenopiles</taxon>
        <taxon>Oomycota</taxon>
        <taxon>Saprolegniomycetes</taxon>
        <taxon>Saprolegniales</taxon>
        <taxon>Verrucalvaceae</taxon>
        <taxon>Aphanomyces</taxon>
    </lineage>
</organism>
<evidence type="ECO:0000313" key="3">
    <source>
        <dbReference type="Proteomes" id="UP000332933"/>
    </source>
</evidence>
<dbReference type="OrthoDB" id="10253744at2759"/>
<dbReference type="InterPro" id="IPR036249">
    <property type="entry name" value="Thioredoxin-like_sf"/>
</dbReference>
<accession>A0A485KZP6</accession>
<dbReference type="CDD" id="cd03062">
    <property type="entry name" value="TRX_Fd_Sucrase"/>
    <property type="match status" value="1"/>
</dbReference>
<dbReference type="Proteomes" id="UP000332933">
    <property type="component" value="Unassembled WGS sequence"/>
</dbReference>
<dbReference type="Gene3D" id="3.40.30.10">
    <property type="entry name" value="Glutaredoxin"/>
    <property type="match status" value="1"/>
</dbReference>
<dbReference type="Pfam" id="PF06999">
    <property type="entry name" value="Suc_Fer-like"/>
    <property type="match status" value="1"/>
</dbReference>
<reference evidence="2 3" key="1">
    <citation type="submission" date="2019-03" db="EMBL/GenBank/DDBJ databases">
        <authorList>
            <person name="Gaulin E."/>
            <person name="Dumas B."/>
        </authorList>
    </citation>
    <scope>NUCLEOTIDE SEQUENCE [LARGE SCALE GENOMIC DNA]</scope>
    <source>
        <strain evidence="2">CBS 568.67</strain>
    </source>
</reference>
<evidence type="ECO:0000313" key="2">
    <source>
        <dbReference type="EMBL" id="VFT90875.1"/>
    </source>
</evidence>
<gene>
    <name evidence="2" type="primary">Aste57867_14045</name>
    <name evidence="1" type="ORF">As57867_013994</name>
    <name evidence="2" type="ORF">ASTE57867_14045</name>
</gene>
<sequence length="233" mass="26016">MSMAGSVPHYHRHMIVIDPHGNAETWPKKLESSDHVIAQYNQVVEPLNHAKNPKALIMAAAYPAKMSSLFAAEPASDFHDVLVFPENVRVTNVQRHDVEFLAMHLLSPTLDMDGLSARFHVAPLTGHHVFVCAHAQRDFRCACAGPKLIDWFHAKQPDDWTVYACSHFGGHRFAGNCIIYPEGHWYGLVNEPSDVDRLIAAVAIDKQPVVGSLWRGCIGETKAAQLQMHETRQ</sequence>
<proteinExistence type="predicted"/>
<dbReference type="EMBL" id="VJMH01005503">
    <property type="protein sequence ID" value="KAF0695148.1"/>
    <property type="molecule type" value="Genomic_DNA"/>
</dbReference>
<dbReference type="PANTHER" id="PTHR31902:SF14">
    <property type="entry name" value="ACTIN PATCHES DISTAL PROTEIN 1"/>
    <property type="match status" value="1"/>
</dbReference>